<feature type="compositionally biased region" description="Polar residues" evidence="1">
    <location>
        <begin position="166"/>
        <end position="175"/>
    </location>
</feature>
<reference evidence="2" key="1">
    <citation type="journal article" date="2017" name="Nature">
        <title>The genome of Chenopodium quinoa.</title>
        <authorList>
            <person name="Jarvis D.E."/>
            <person name="Ho Y.S."/>
            <person name="Lightfoot D.J."/>
            <person name="Schmoeckel S.M."/>
            <person name="Li B."/>
            <person name="Borm T.J.A."/>
            <person name="Ohyanagi H."/>
            <person name="Mineta K."/>
            <person name="Michell C.T."/>
            <person name="Saber N."/>
            <person name="Kharbatia N.M."/>
            <person name="Rupper R.R."/>
            <person name="Sharp A.R."/>
            <person name="Dally N."/>
            <person name="Boughton B.A."/>
            <person name="Woo Y.H."/>
            <person name="Gao G."/>
            <person name="Schijlen E.G.W.M."/>
            <person name="Guo X."/>
            <person name="Momin A.A."/>
            <person name="Negrao S."/>
            <person name="Al-Babili S."/>
            <person name="Gehring C."/>
            <person name="Roessner U."/>
            <person name="Jung C."/>
            <person name="Murphy K."/>
            <person name="Arold S.T."/>
            <person name="Gojobori T."/>
            <person name="van der Linden C.G."/>
            <person name="van Loo E.N."/>
            <person name="Jellen E.N."/>
            <person name="Maughan P.J."/>
            <person name="Tester M."/>
        </authorList>
    </citation>
    <scope>NUCLEOTIDE SEQUENCE [LARGE SCALE GENOMIC DNA]</scope>
    <source>
        <strain evidence="2">cv. PI 614886</strain>
    </source>
</reference>
<feature type="compositionally biased region" description="Polar residues" evidence="1">
    <location>
        <begin position="19"/>
        <end position="29"/>
    </location>
</feature>
<dbReference type="Gramene" id="AUR62001181-RA">
    <property type="protein sequence ID" value="AUR62001181-RA:cds"/>
    <property type="gene ID" value="AUR62001181"/>
</dbReference>
<feature type="compositionally biased region" description="Gly residues" evidence="1">
    <location>
        <begin position="210"/>
        <end position="221"/>
    </location>
</feature>
<proteinExistence type="predicted"/>
<feature type="region of interest" description="Disordered" evidence="1">
    <location>
        <begin position="158"/>
        <end position="228"/>
    </location>
</feature>
<dbReference type="EnsemblPlants" id="AUR62001181-RA">
    <property type="protein sequence ID" value="AUR62001181-RA:cds"/>
    <property type="gene ID" value="AUR62001181"/>
</dbReference>
<dbReference type="OMA" id="FHNTARA"/>
<dbReference type="PANTHER" id="PTHR47481">
    <property type="match status" value="1"/>
</dbReference>
<dbReference type="PANTHER" id="PTHR47481:SF38">
    <property type="entry name" value="POU DOMAIN, CLASS 4, TRANSCRIPTION FACTOR 1-LIKE"/>
    <property type="match status" value="1"/>
</dbReference>
<name>A0A803KQ75_CHEQI</name>
<sequence>MTGPSYTPPHNRQPIIPGSPSTENPSTPAASMVYHPALNVTNIRSLVPLTLDGDKVQYNPWSTLFHNTARAYTVLDHIDSTVVRPSEISDELWSRLDATLKSISDQLTTLDHPISEDRLVLQLVGKLTAKYNMVATLIQQSIPLPSFAKPCSMLELDRTSREKNQKSTTSSSSVLIAQPDSSQSSSTSTHPSSSGGHGASRGYRGKKNNGGRGNNNGGGCGNNQQQQQ</sequence>
<evidence type="ECO:0000256" key="1">
    <source>
        <dbReference type="SAM" id="MobiDB-lite"/>
    </source>
</evidence>
<reference evidence="2" key="2">
    <citation type="submission" date="2021-03" db="UniProtKB">
        <authorList>
            <consortium name="EnsemblPlants"/>
        </authorList>
    </citation>
    <scope>IDENTIFICATION</scope>
</reference>
<dbReference type="Proteomes" id="UP000596660">
    <property type="component" value="Unplaced"/>
</dbReference>
<evidence type="ECO:0000313" key="3">
    <source>
        <dbReference type="Proteomes" id="UP000596660"/>
    </source>
</evidence>
<feature type="region of interest" description="Disordered" evidence="1">
    <location>
        <begin position="1"/>
        <end position="30"/>
    </location>
</feature>
<keyword evidence="3" id="KW-1185">Reference proteome</keyword>
<accession>A0A803KQ75</accession>
<feature type="compositionally biased region" description="Polar residues" evidence="1">
    <location>
        <begin position="1"/>
        <end position="10"/>
    </location>
</feature>
<protein>
    <submittedName>
        <fullName evidence="2">Uncharacterized protein</fullName>
    </submittedName>
</protein>
<feature type="compositionally biased region" description="Low complexity" evidence="1">
    <location>
        <begin position="177"/>
        <end position="194"/>
    </location>
</feature>
<evidence type="ECO:0000313" key="2">
    <source>
        <dbReference type="EnsemblPlants" id="AUR62001181-RA:cds"/>
    </source>
</evidence>
<organism evidence="2 3">
    <name type="scientific">Chenopodium quinoa</name>
    <name type="common">Quinoa</name>
    <dbReference type="NCBI Taxonomy" id="63459"/>
    <lineage>
        <taxon>Eukaryota</taxon>
        <taxon>Viridiplantae</taxon>
        <taxon>Streptophyta</taxon>
        <taxon>Embryophyta</taxon>
        <taxon>Tracheophyta</taxon>
        <taxon>Spermatophyta</taxon>
        <taxon>Magnoliopsida</taxon>
        <taxon>eudicotyledons</taxon>
        <taxon>Gunneridae</taxon>
        <taxon>Pentapetalae</taxon>
        <taxon>Caryophyllales</taxon>
        <taxon>Chenopodiaceae</taxon>
        <taxon>Chenopodioideae</taxon>
        <taxon>Atripliceae</taxon>
        <taxon>Chenopodium</taxon>
    </lineage>
</organism>
<dbReference type="AlphaFoldDB" id="A0A803KQ75"/>